<evidence type="ECO:0000313" key="2">
    <source>
        <dbReference type="EMBL" id="PQQ15288.1"/>
    </source>
</evidence>
<gene>
    <name evidence="2" type="ORF">Pyn_12687</name>
</gene>
<feature type="compositionally biased region" description="Polar residues" evidence="1">
    <location>
        <begin position="67"/>
        <end position="83"/>
    </location>
</feature>
<dbReference type="GO" id="GO:0008168">
    <property type="term" value="F:methyltransferase activity"/>
    <property type="evidence" value="ECO:0007669"/>
    <property type="project" value="UniProtKB-KW"/>
</dbReference>
<evidence type="ECO:0000313" key="3">
    <source>
        <dbReference type="Proteomes" id="UP000250321"/>
    </source>
</evidence>
<comment type="caution">
    <text evidence="2">The sequence shown here is derived from an EMBL/GenBank/DDBJ whole genome shotgun (WGS) entry which is preliminary data.</text>
</comment>
<organism evidence="2 3">
    <name type="scientific">Prunus yedoensis var. nudiflora</name>
    <dbReference type="NCBI Taxonomy" id="2094558"/>
    <lineage>
        <taxon>Eukaryota</taxon>
        <taxon>Viridiplantae</taxon>
        <taxon>Streptophyta</taxon>
        <taxon>Embryophyta</taxon>
        <taxon>Tracheophyta</taxon>
        <taxon>Spermatophyta</taxon>
        <taxon>Magnoliopsida</taxon>
        <taxon>eudicotyledons</taxon>
        <taxon>Gunneridae</taxon>
        <taxon>Pentapetalae</taxon>
        <taxon>rosids</taxon>
        <taxon>fabids</taxon>
        <taxon>Rosales</taxon>
        <taxon>Rosaceae</taxon>
        <taxon>Amygdaloideae</taxon>
        <taxon>Amygdaleae</taxon>
        <taxon>Prunus</taxon>
    </lineage>
</organism>
<sequence>MEGGSSHNFVPPSAGFDKSCVLDVKPLRSLMPVFPDASQAPPFACMPPFGRTPNGYSSFYPFHVPKGSQTSPNLNSENPSPMRTTGLMPAPIRSYRAPAPSGALGERGSSMGGAEEEDGYFDARPGSSSSRKKTLKVSSSRKKNKKSRDGDSLTNNGSGVNFVSVMTPFQLEDGNRELVNYVLMNFDALRRRICQIEDAKESKMCLHI</sequence>
<protein>
    <submittedName>
        <fullName evidence="2">Histone-lysine N-methyltransferase H3 lysine-9 specific SUVH3-like</fullName>
    </submittedName>
</protein>
<feature type="compositionally biased region" description="Basic residues" evidence="1">
    <location>
        <begin position="130"/>
        <end position="146"/>
    </location>
</feature>
<feature type="region of interest" description="Disordered" evidence="1">
    <location>
        <begin position="64"/>
        <end position="159"/>
    </location>
</feature>
<proteinExistence type="predicted"/>
<dbReference type="OrthoDB" id="990763at2759"/>
<keyword evidence="2" id="KW-0489">Methyltransferase</keyword>
<dbReference type="Proteomes" id="UP000250321">
    <property type="component" value="Unassembled WGS sequence"/>
</dbReference>
<name>A0A314ZDJ1_PRUYE</name>
<reference evidence="2 3" key="1">
    <citation type="submission" date="2018-02" db="EMBL/GenBank/DDBJ databases">
        <title>Draft genome of wild Prunus yedoensis var. nudiflora.</title>
        <authorList>
            <person name="Baek S."/>
            <person name="Kim J.-H."/>
            <person name="Choi K."/>
            <person name="Kim G.-B."/>
            <person name="Cho A."/>
            <person name="Jang H."/>
            <person name="Shin C.-H."/>
            <person name="Yu H.-J."/>
            <person name="Mun J.-H."/>
        </authorList>
    </citation>
    <scope>NUCLEOTIDE SEQUENCE [LARGE SCALE GENOMIC DNA]</scope>
    <source>
        <strain evidence="3">cv. Jeju island</strain>
        <tissue evidence="2">Leaf</tissue>
    </source>
</reference>
<accession>A0A314ZDJ1</accession>
<keyword evidence="2" id="KW-0808">Transferase</keyword>
<dbReference type="GO" id="GO:0032259">
    <property type="term" value="P:methylation"/>
    <property type="evidence" value="ECO:0007669"/>
    <property type="project" value="UniProtKB-KW"/>
</dbReference>
<dbReference type="STRING" id="2094558.A0A314ZDJ1"/>
<evidence type="ECO:0000256" key="1">
    <source>
        <dbReference type="SAM" id="MobiDB-lite"/>
    </source>
</evidence>
<dbReference type="EMBL" id="PJQY01000232">
    <property type="protein sequence ID" value="PQQ15288.1"/>
    <property type="molecule type" value="Genomic_DNA"/>
</dbReference>
<dbReference type="AlphaFoldDB" id="A0A314ZDJ1"/>
<keyword evidence="3" id="KW-1185">Reference proteome</keyword>